<reference evidence="9 10" key="1">
    <citation type="submission" date="2016-11" db="EMBL/GenBank/DDBJ databases">
        <authorList>
            <person name="Jaros S."/>
            <person name="Januszkiewicz K."/>
            <person name="Wedrychowicz H."/>
        </authorList>
    </citation>
    <scope>NUCLEOTIDE SEQUENCE [LARGE SCALE GENOMIC DNA]</scope>
    <source>
        <strain evidence="9 10">DSM 17918</strain>
    </source>
</reference>
<dbReference type="InterPro" id="IPR007329">
    <property type="entry name" value="FMN-bd"/>
</dbReference>
<evidence type="ECO:0000256" key="7">
    <source>
        <dbReference type="SAM" id="Phobius"/>
    </source>
</evidence>
<dbReference type="Gene3D" id="3.90.1010.20">
    <property type="match status" value="1"/>
</dbReference>
<dbReference type="GO" id="GO:0010181">
    <property type="term" value="F:FMN binding"/>
    <property type="evidence" value="ECO:0007669"/>
    <property type="project" value="InterPro"/>
</dbReference>
<dbReference type="AlphaFoldDB" id="A0A1M4UZR6"/>
<comment type="subcellular location">
    <subcellularLocation>
        <location evidence="6">Cell membrane</location>
        <topology evidence="6">Single-pass membrane protein</topology>
    </subcellularLocation>
</comment>
<comment type="function">
    <text evidence="6">Part of a membrane-bound complex that couples electron transfer with translocation of ions across the membrane.</text>
</comment>
<dbReference type="GO" id="GO:0005886">
    <property type="term" value="C:plasma membrane"/>
    <property type="evidence" value="ECO:0007669"/>
    <property type="project" value="UniProtKB-SubCell"/>
</dbReference>
<dbReference type="Pfam" id="PF04205">
    <property type="entry name" value="FMN_bind"/>
    <property type="match status" value="1"/>
</dbReference>
<dbReference type="GO" id="GO:0022900">
    <property type="term" value="P:electron transport chain"/>
    <property type="evidence" value="ECO:0007669"/>
    <property type="project" value="UniProtKB-UniRule"/>
</dbReference>
<dbReference type="STRING" id="1121256.SAMN02746089_00543"/>
<evidence type="ECO:0000313" key="10">
    <source>
        <dbReference type="Proteomes" id="UP000184088"/>
    </source>
</evidence>
<dbReference type="EC" id="7.-.-.-" evidence="6"/>
<keyword evidence="6" id="KW-1003">Cell membrane</keyword>
<dbReference type="EMBL" id="FQVH01000003">
    <property type="protein sequence ID" value="SHE62172.1"/>
    <property type="molecule type" value="Genomic_DNA"/>
</dbReference>
<comment type="cofactor">
    <cofactor evidence="6">
        <name>FMN</name>
        <dbReference type="ChEBI" id="CHEBI:58210"/>
    </cofactor>
</comment>
<evidence type="ECO:0000256" key="4">
    <source>
        <dbReference type="ARBA" id="ARBA00022643"/>
    </source>
</evidence>
<comment type="subunit">
    <text evidence="6">The complex is composed of six subunits: RnfA, RnfB, RnfC, RnfD, RnfE and RnfG.</text>
</comment>
<evidence type="ECO:0000256" key="6">
    <source>
        <dbReference type="HAMAP-Rule" id="MF_00479"/>
    </source>
</evidence>
<evidence type="ECO:0000256" key="2">
    <source>
        <dbReference type="ARBA" id="ARBA00022553"/>
    </source>
</evidence>
<dbReference type="InterPro" id="IPR010209">
    <property type="entry name" value="Ion_transpt_RnfG/RsxG"/>
</dbReference>
<evidence type="ECO:0000256" key="1">
    <source>
        <dbReference type="ARBA" id="ARBA00022448"/>
    </source>
</evidence>
<dbReference type="PIRSF" id="PIRSF006091">
    <property type="entry name" value="E_trnsport_RnfG"/>
    <property type="match status" value="1"/>
</dbReference>
<feature type="modified residue" description="FMN phosphoryl threonine" evidence="6">
    <location>
        <position position="166"/>
    </location>
</feature>
<evidence type="ECO:0000259" key="8">
    <source>
        <dbReference type="SMART" id="SM00900"/>
    </source>
</evidence>
<dbReference type="SMART" id="SM00900">
    <property type="entry name" value="FMN_bind"/>
    <property type="match status" value="1"/>
</dbReference>
<feature type="domain" description="FMN-binding" evidence="8">
    <location>
        <begin position="93"/>
        <end position="183"/>
    </location>
</feature>
<keyword evidence="6" id="KW-1278">Translocase</keyword>
<keyword evidence="6 7" id="KW-0472">Membrane</keyword>
<dbReference type="NCBIfam" id="TIGR01947">
    <property type="entry name" value="rnfG"/>
    <property type="match status" value="1"/>
</dbReference>
<keyword evidence="4 6" id="KW-0288">FMN</keyword>
<sequence>MKAENDILKTGLILFMVTGIAALVLGFFNFITQKPIERQIREANLQAMKEVMPADTYKEIKAETATGDIVKAVSKAYKNGSEAGFVIRVSPSGYGGSIEMLVGIDKNGKITGIKIISHNETPGLGAKATEPSWQSQFKGKGPDALTVVKHPPSNDKNEVQAITGATITSRAVTKGVNEALREFKQLSK</sequence>
<evidence type="ECO:0000313" key="9">
    <source>
        <dbReference type="EMBL" id="SHE62172.1"/>
    </source>
</evidence>
<dbReference type="RefSeq" id="WP_073341561.1">
    <property type="nucleotide sequence ID" value="NZ_FQVH01000003.1"/>
</dbReference>
<proteinExistence type="inferred from homology"/>
<keyword evidence="1 6" id="KW-0813">Transport</keyword>
<organism evidence="9 10">
    <name type="scientific">Caldanaerobius fijiensis DSM 17918</name>
    <dbReference type="NCBI Taxonomy" id="1121256"/>
    <lineage>
        <taxon>Bacteria</taxon>
        <taxon>Bacillati</taxon>
        <taxon>Bacillota</taxon>
        <taxon>Clostridia</taxon>
        <taxon>Thermoanaerobacterales</taxon>
        <taxon>Thermoanaerobacteraceae</taxon>
        <taxon>Caldanaerobius</taxon>
    </lineage>
</organism>
<dbReference type="PANTHER" id="PTHR36118:SF1">
    <property type="entry name" value="ION-TRANSLOCATING OXIDOREDUCTASE COMPLEX SUBUNIT G"/>
    <property type="match status" value="1"/>
</dbReference>
<gene>
    <name evidence="6" type="primary">rnfG</name>
    <name evidence="9" type="ORF">SAMN02746089_00543</name>
</gene>
<keyword evidence="6 7" id="KW-1133">Transmembrane helix</keyword>
<dbReference type="HAMAP" id="MF_00479">
    <property type="entry name" value="RsxG_RnfG"/>
    <property type="match status" value="1"/>
</dbReference>
<feature type="transmembrane region" description="Helical" evidence="7">
    <location>
        <begin position="12"/>
        <end position="31"/>
    </location>
</feature>
<keyword evidence="2 6" id="KW-0597">Phosphoprotein</keyword>
<dbReference type="GO" id="GO:0009055">
    <property type="term" value="F:electron transfer activity"/>
    <property type="evidence" value="ECO:0007669"/>
    <property type="project" value="InterPro"/>
</dbReference>
<dbReference type="OrthoDB" id="9787579at2"/>
<protein>
    <recommendedName>
        <fullName evidence="6">Ion-translocating oxidoreductase complex subunit G</fullName>
        <ecNumber evidence="6">7.-.-.-</ecNumber>
    </recommendedName>
    <alternativeName>
        <fullName evidence="6">Rnf electron transport complex subunit G</fullName>
    </alternativeName>
</protein>
<evidence type="ECO:0000256" key="5">
    <source>
        <dbReference type="ARBA" id="ARBA00022982"/>
    </source>
</evidence>
<dbReference type="Proteomes" id="UP000184088">
    <property type="component" value="Unassembled WGS sequence"/>
</dbReference>
<accession>A0A1M4UZR6</accession>
<keyword evidence="5 6" id="KW-0249">Electron transport</keyword>
<keyword evidence="3 6" id="KW-0285">Flavoprotein</keyword>
<name>A0A1M4UZR6_9THEO</name>
<keyword evidence="10" id="KW-1185">Reference proteome</keyword>
<comment type="similarity">
    <text evidence="6">Belongs to the RnfG family.</text>
</comment>
<dbReference type="PANTHER" id="PTHR36118">
    <property type="entry name" value="ION-TRANSLOCATING OXIDOREDUCTASE COMPLEX SUBUNIT G"/>
    <property type="match status" value="1"/>
</dbReference>
<keyword evidence="6 7" id="KW-0812">Transmembrane</keyword>
<evidence type="ECO:0000256" key="3">
    <source>
        <dbReference type="ARBA" id="ARBA00022630"/>
    </source>
</evidence>